<keyword evidence="1" id="KW-0812">Transmembrane</keyword>
<evidence type="ECO:0000313" key="3">
    <source>
        <dbReference type="Proteomes" id="UP000193067"/>
    </source>
</evidence>
<keyword evidence="3" id="KW-1185">Reference proteome</keyword>
<name>A0A1Y2IVA4_TRAC3</name>
<keyword evidence="1" id="KW-1133">Transmembrane helix</keyword>
<reference evidence="2 3" key="1">
    <citation type="journal article" date="2015" name="Biotechnol. Biofuels">
        <title>Enhanced degradation of softwood versus hardwood by the white-rot fungus Pycnoporus coccineus.</title>
        <authorList>
            <person name="Couturier M."/>
            <person name="Navarro D."/>
            <person name="Chevret D."/>
            <person name="Henrissat B."/>
            <person name="Piumi F."/>
            <person name="Ruiz-Duenas F.J."/>
            <person name="Martinez A.T."/>
            <person name="Grigoriev I.V."/>
            <person name="Riley R."/>
            <person name="Lipzen A."/>
            <person name="Berrin J.G."/>
            <person name="Master E.R."/>
            <person name="Rosso M.N."/>
        </authorList>
    </citation>
    <scope>NUCLEOTIDE SEQUENCE [LARGE SCALE GENOMIC DNA]</scope>
    <source>
        <strain evidence="2 3">BRFM310</strain>
    </source>
</reference>
<dbReference type="Proteomes" id="UP000193067">
    <property type="component" value="Unassembled WGS sequence"/>
</dbReference>
<feature type="transmembrane region" description="Helical" evidence="1">
    <location>
        <begin position="289"/>
        <end position="312"/>
    </location>
</feature>
<feature type="transmembrane region" description="Helical" evidence="1">
    <location>
        <begin position="89"/>
        <end position="110"/>
    </location>
</feature>
<keyword evidence="1" id="KW-0472">Membrane</keyword>
<dbReference type="AlphaFoldDB" id="A0A1Y2IVA4"/>
<accession>A0A1Y2IVA4</accession>
<sequence>MPFSLLHPESFSMRHSNSFTATQLATASTTQPSSDATALLHHLTPSHNARPPLEPALGLVLISAIGAAFIVSTLCLFCMSRHRPRWRVLLFCAPLVIALGLVHASLNIFVQMQVLTGTAHQSRGTSILHVIIALSLAIPILGASLALLTIGTLCSHVVSWKLRMSLYGPSVAFKVFRIGVYILCMVDIARRTGTVEELPRAKAAASSCLQLGDDLCTLILMVVPRLRTQNAQRDVDSEMSLGTSVSSHTRRCTPKYSQIAAGAFMILFMLDVAQLILTCRPSPVHHDYAGSYLVTVNLYFQIICATLVLLWYHPIRLSYKIWCRRGGQPAVPEDESMPMTARLLSPLPQHPGLHVLLADSGYGQGADRSIGIEDSTEPNKFRADKVSVLPSKPDDIVVQTQTVPSAFRERTEMEPSMVSYNGSFSVDEYGRAVFYAM</sequence>
<proteinExistence type="predicted"/>
<dbReference type="EMBL" id="KZ084099">
    <property type="protein sequence ID" value="OSD03882.1"/>
    <property type="molecule type" value="Genomic_DNA"/>
</dbReference>
<organism evidence="2 3">
    <name type="scientific">Trametes coccinea (strain BRFM310)</name>
    <name type="common">Pycnoporus coccineus</name>
    <dbReference type="NCBI Taxonomy" id="1353009"/>
    <lineage>
        <taxon>Eukaryota</taxon>
        <taxon>Fungi</taxon>
        <taxon>Dikarya</taxon>
        <taxon>Basidiomycota</taxon>
        <taxon>Agaricomycotina</taxon>
        <taxon>Agaricomycetes</taxon>
        <taxon>Polyporales</taxon>
        <taxon>Polyporaceae</taxon>
        <taxon>Trametes</taxon>
    </lineage>
</organism>
<evidence type="ECO:0000313" key="2">
    <source>
        <dbReference type="EMBL" id="OSD03882.1"/>
    </source>
</evidence>
<gene>
    <name evidence="2" type="ORF">PYCCODRAFT_1466768</name>
</gene>
<feature type="transmembrane region" description="Helical" evidence="1">
    <location>
        <begin position="56"/>
        <end position="77"/>
    </location>
</feature>
<evidence type="ECO:0000256" key="1">
    <source>
        <dbReference type="SAM" id="Phobius"/>
    </source>
</evidence>
<dbReference type="OrthoDB" id="2753388at2759"/>
<protein>
    <submittedName>
        <fullName evidence="2">Uncharacterized protein</fullName>
    </submittedName>
</protein>
<feature type="transmembrane region" description="Helical" evidence="1">
    <location>
        <begin position="259"/>
        <end position="277"/>
    </location>
</feature>
<feature type="transmembrane region" description="Helical" evidence="1">
    <location>
        <begin position="130"/>
        <end position="154"/>
    </location>
</feature>